<evidence type="ECO:0000313" key="2">
    <source>
        <dbReference type="EMBL" id="ESP87429.1"/>
    </source>
</evidence>
<evidence type="ECO:0000313" key="3">
    <source>
        <dbReference type="Proteomes" id="UP000017840"/>
    </source>
</evidence>
<organism evidence="2 3">
    <name type="scientific">Candidatus Halobonum tyrrellensis G22</name>
    <dbReference type="NCBI Taxonomy" id="1324957"/>
    <lineage>
        <taxon>Archaea</taxon>
        <taxon>Methanobacteriati</taxon>
        <taxon>Methanobacteriota</taxon>
        <taxon>Stenosarchaea group</taxon>
        <taxon>Halobacteria</taxon>
        <taxon>Halobacteriales</taxon>
        <taxon>Haloferacaceae</taxon>
        <taxon>Candidatus Halobonum</taxon>
    </lineage>
</organism>
<keyword evidence="2" id="KW-0808">Transferase</keyword>
<dbReference type="Proteomes" id="UP000017840">
    <property type="component" value="Unassembled WGS sequence"/>
</dbReference>
<sequence length="139" mass="14174">MQALVVGPTRGPPVGTPRSRRFRRRLPSARAGPPGACRADRISRGAAPSFRAARKGGPGSNGPAPRERSGGPPLAPGAVRTAGAWIVGKAGELATTETGTGVLATDVIGRIPGAVRERRSEPLAGAGRTLFVRPPESDA</sequence>
<accession>V4HHP9</accession>
<dbReference type="AlphaFoldDB" id="V4HHP9"/>
<dbReference type="STRING" id="1324957.K933_14178"/>
<keyword evidence="3" id="KW-1185">Reference proteome</keyword>
<evidence type="ECO:0000256" key="1">
    <source>
        <dbReference type="SAM" id="MobiDB-lite"/>
    </source>
</evidence>
<dbReference type="GO" id="GO:0016301">
    <property type="term" value="F:kinase activity"/>
    <property type="evidence" value="ECO:0007669"/>
    <property type="project" value="UniProtKB-KW"/>
</dbReference>
<feature type="region of interest" description="Disordered" evidence="1">
    <location>
        <begin position="1"/>
        <end position="77"/>
    </location>
</feature>
<dbReference type="EMBL" id="ASGZ01000059">
    <property type="protein sequence ID" value="ESP87429.1"/>
    <property type="molecule type" value="Genomic_DNA"/>
</dbReference>
<gene>
    <name evidence="2" type="ORF">K933_14178</name>
</gene>
<protein>
    <submittedName>
        <fullName evidence="2">YjeF-like protein, hydroxyethylthiazole kinase-related protein</fullName>
    </submittedName>
</protein>
<feature type="compositionally biased region" description="Basic residues" evidence="1">
    <location>
        <begin position="18"/>
        <end position="27"/>
    </location>
</feature>
<reference evidence="2 3" key="1">
    <citation type="journal article" date="2013" name="Genome Announc.">
        <title>Draft Genome Sequence of 'Candidatus Halobonum tyrrellensis' Strain G22, Isolated from the Hypersaline Waters of Lake Tyrrell, Australia.</title>
        <authorList>
            <person name="Ugalde J.A."/>
            <person name="Narasingarao P."/>
            <person name="Kuo S."/>
            <person name="Podell S."/>
            <person name="Allen E.E."/>
        </authorList>
    </citation>
    <scope>NUCLEOTIDE SEQUENCE [LARGE SCALE GENOMIC DNA]</scope>
    <source>
        <strain evidence="2 3">G22</strain>
    </source>
</reference>
<proteinExistence type="predicted"/>
<comment type="caution">
    <text evidence="2">The sequence shown here is derived from an EMBL/GenBank/DDBJ whole genome shotgun (WGS) entry which is preliminary data.</text>
</comment>
<feature type="region of interest" description="Disordered" evidence="1">
    <location>
        <begin position="119"/>
        <end position="139"/>
    </location>
</feature>
<keyword evidence="2" id="KW-0418">Kinase</keyword>
<name>V4HHP9_9EURY</name>